<accession>A0AAD9MJE6</accession>
<dbReference type="PANTHER" id="PTHR11952">
    <property type="entry name" value="UDP- GLUCOSE PYROPHOSPHORYLASE"/>
    <property type="match status" value="1"/>
</dbReference>
<dbReference type="Gene3D" id="3.90.550.10">
    <property type="entry name" value="Spore Coat Polysaccharide Biosynthesis Protein SpsA, Chain A"/>
    <property type="match status" value="1"/>
</dbReference>
<dbReference type="Pfam" id="PF25441">
    <property type="entry name" value="Hexapep_UGP3_C"/>
    <property type="match status" value="1"/>
</dbReference>
<name>A0AAD9MJE6_PROWI</name>
<evidence type="ECO:0000313" key="3">
    <source>
        <dbReference type="EMBL" id="KAK2076425.1"/>
    </source>
</evidence>
<keyword evidence="4" id="KW-1185">Reference proteome</keyword>
<feature type="compositionally biased region" description="Low complexity" evidence="1">
    <location>
        <begin position="164"/>
        <end position="177"/>
    </location>
</feature>
<dbReference type="InterPro" id="IPR039741">
    <property type="entry name" value="UDP-sugar_pyrophosphorylase"/>
</dbReference>
<evidence type="ECO:0000313" key="4">
    <source>
        <dbReference type="Proteomes" id="UP001255856"/>
    </source>
</evidence>
<dbReference type="EMBL" id="JASFZW010000010">
    <property type="protein sequence ID" value="KAK2076425.1"/>
    <property type="molecule type" value="Genomic_DNA"/>
</dbReference>
<protein>
    <recommendedName>
        <fullName evidence="2">UGP3-like C-terminal hexapeptide repeats domain-containing protein</fullName>
    </recommendedName>
</protein>
<evidence type="ECO:0000259" key="2">
    <source>
        <dbReference type="Pfam" id="PF25441"/>
    </source>
</evidence>
<dbReference type="SUPFAM" id="SSF53448">
    <property type="entry name" value="Nucleotide-diphospho-sugar transferases"/>
    <property type="match status" value="1"/>
</dbReference>
<dbReference type="GO" id="GO:0003977">
    <property type="term" value="F:UDP-N-acetylglucosamine diphosphorylase activity"/>
    <property type="evidence" value="ECO:0007669"/>
    <property type="project" value="TreeGrafter"/>
</dbReference>
<dbReference type="Proteomes" id="UP001255856">
    <property type="component" value="Unassembled WGS sequence"/>
</dbReference>
<evidence type="ECO:0000256" key="1">
    <source>
        <dbReference type="SAM" id="MobiDB-lite"/>
    </source>
</evidence>
<dbReference type="InterPro" id="IPR057388">
    <property type="entry name" value="Hexapep_UGP3_C"/>
</dbReference>
<proteinExistence type="predicted"/>
<reference evidence="3" key="1">
    <citation type="submission" date="2021-01" db="EMBL/GenBank/DDBJ databases">
        <authorList>
            <person name="Eckstrom K.M.E."/>
        </authorList>
    </citation>
    <scope>NUCLEOTIDE SEQUENCE</scope>
    <source>
        <strain evidence="3">UVCC 0001</strain>
    </source>
</reference>
<organism evidence="3 4">
    <name type="scientific">Prototheca wickerhamii</name>
    <dbReference type="NCBI Taxonomy" id="3111"/>
    <lineage>
        <taxon>Eukaryota</taxon>
        <taxon>Viridiplantae</taxon>
        <taxon>Chlorophyta</taxon>
        <taxon>core chlorophytes</taxon>
        <taxon>Trebouxiophyceae</taxon>
        <taxon>Chlorellales</taxon>
        <taxon>Chlorellaceae</taxon>
        <taxon>Prototheca</taxon>
    </lineage>
</organism>
<dbReference type="InterPro" id="IPR029044">
    <property type="entry name" value="Nucleotide-diphossugar_trans"/>
</dbReference>
<dbReference type="PANTHER" id="PTHR11952:SF14">
    <property type="entry name" value="UTP--GLUCOSE-1-PHOSPHATE URIDYLYLTRANSFERASE 3, CHLOROPLASTIC"/>
    <property type="match status" value="1"/>
</dbReference>
<dbReference type="GO" id="GO:0006048">
    <property type="term" value="P:UDP-N-acetylglucosamine biosynthetic process"/>
    <property type="evidence" value="ECO:0007669"/>
    <property type="project" value="TreeGrafter"/>
</dbReference>
<dbReference type="AlphaFoldDB" id="A0AAD9MJE6"/>
<comment type="caution">
    <text evidence="3">The sequence shown here is derived from an EMBL/GenBank/DDBJ whole genome shotgun (WGS) entry which is preliminary data.</text>
</comment>
<feature type="region of interest" description="Disordered" evidence="1">
    <location>
        <begin position="1"/>
        <end position="28"/>
    </location>
</feature>
<sequence length="862" mass="91935">MPTHGFDQRPFASGLSQTSTTRARDDAAEDAVDLPAVLDRVERLTVELEAAHTYSDKLRVVLGQPETRAFLTTNESLLPDFSSDRDAFLLLVLPALGQAHILEDALAAGSQASLLGALARVEEAYDVLGGLAGYQRQCLRLLVRERSASRGPSAGVHIESGQGPTDPSSPDPTTTTPHLRIPSGLRLDASDPRAALEAKRAVMAGIRATPRVAELWPVGGCADRLGLRCPATGEPLPAALLRYQGRPLLEGLVRDTTAREYLHWRAFGGDPEPGTPIALMTSAAKGNHARVLALCEARGFWGRGREGFRLVRQPDVPVLAAGSGRWLLDDAVGPLMKPGGHGVIWKLMLDAGVYDWFRARRRAAAVLRQISNPMAATDTTALALIGRGVARRKAFGFASCARRPGAAEGINVLKAVSSGEVGGADADGAAPTDPTPPRYAVTNVEYTEFARLGVQDVTCSSGYSAFPANANVLYADVAAVEGALRAGLAAGDAGASLPGVTFNAGKRVTVREKGVKKSVPAGRLECTMQNLAERFAAPLARDEEALPTFLVTGARRKVTSSAKRAWAPGSSAVQQTPQGSFYDLQCNAAELLGEYCGVRVPEIADVDGYLARGPDFIFLFHPALGPLWRVVGQKLRGGRLARRSELQLEVAEADILNLNLEGSLLIEAENVMGHTVTAHPPSSPVPEPRLVFSEACGRVRLHNLTVRNAGINWADPGNSYWEHRVARRAACHVTLCGRSEFEARDATLSGDIRFVVPDGHRMLVTAEPLSARGWKARLEPLGPGPSWRWEYEICDESTDIWLRMHNLDAGVGNGAAALPAFGGAAKNLAPDAAAAGGRALPHPDLTWLSDQPADDSLFCSML</sequence>
<gene>
    <name evidence="3" type="ORF">QBZ16_000950</name>
</gene>
<feature type="domain" description="UGP3-like C-terminal hexapeptide repeats" evidence="2">
    <location>
        <begin position="635"/>
        <end position="796"/>
    </location>
</feature>
<feature type="region of interest" description="Disordered" evidence="1">
    <location>
        <begin position="151"/>
        <end position="182"/>
    </location>
</feature>